<dbReference type="RefSeq" id="WP_051757373.1">
    <property type="nucleotide sequence ID" value="NZ_JOIJ01000001.1"/>
</dbReference>
<protein>
    <submittedName>
        <fullName evidence="3">Uncharacterized protein DUF2020</fullName>
    </submittedName>
</protein>
<dbReference type="Pfam" id="PF09449">
    <property type="entry name" value="DUF2020"/>
    <property type="match status" value="1"/>
</dbReference>
<dbReference type="Proteomes" id="UP000317303">
    <property type="component" value="Unassembled WGS sequence"/>
</dbReference>
<dbReference type="AlphaFoldDB" id="A0A660CDW7"/>
<dbReference type="Gene3D" id="3.40.1000.10">
    <property type="entry name" value="Mog1/PsbP, alpha/beta/alpha sandwich"/>
    <property type="match status" value="1"/>
</dbReference>
<keyword evidence="4" id="KW-1185">Reference proteome</keyword>
<gene>
    <name evidence="3" type="ORF">JD82_03608</name>
</gene>
<feature type="region of interest" description="Disordered" evidence="1">
    <location>
        <begin position="30"/>
        <end position="87"/>
    </location>
</feature>
<name>A0A660CDW7_9PSEU</name>
<evidence type="ECO:0000259" key="2">
    <source>
        <dbReference type="Pfam" id="PF09449"/>
    </source>
</evidence>
<dbReference type="InterPro" id="IPR018567">
    <property type="entry name" value="DUF2020"/>
</dbReference>
<organism evidence="3 4">
    <name type="scientific">Prauserella rugosa</name>
    <dbReference type="NCBI Taxonomy" id="43354"/>
    <lineage>
        <taxon>Bacteria</taxon>
        <taxon>Bacillati</taxon>
        <taxon>Actinomycetota</taxon>
        <taxon>Actinomycetes</taxon>
        <taxon>Pseudonocardiales</taxon>
        <taxon>Pseudonocardiaceae</taxon>
        <taxon>Prauserella</taxon>
    </lineage>
</organism>
<accession>A0A660CDW7</accession>
<feature type="compositionally biased region" description="Low complexity" evidence="1">
    <location>
        <begin position="46"/>
        <end position="58"/>
    </location>
</feature>
<evidence type="ECO:0000313" key="3">
    <source>
        <dbReference type="EMBL" id="TWH21740.1"/>
    </source>
</evidence>
<dbReference type="InterPro" id="IPR016123">
    <property type="entry name" value="Mog1/PsbP_a/b/a-sand"/>
</dbReference>
<comment type="caution">
    <text evidence="3">The sequence shown here is derived from an EMBL/GenBank/DDBJ whole genome shotgun (WGS) entry which is preliminary data.</text>
</comment>
<dbReference type="SUPFAM" id="SSF55724">
    <property type="entry name" value="Mog1p/PsbP-like"/>
    <property type="match status" value="1"/>
</dbReference>
<dbReference type="OrthoDB" id="4774058at2"/>
<evidence type="ECO:0000313" key="4">
    <source>
        <dbReference type="Proteomes" id="UP000317303"/>
    </source>
</evidence>
<dbReference type="PROSITE" id="PS51257">
    <property type="entry name" value="PROKAR_LIPOPROTEIN"/>
    <property type="match status" value="1"/>
</dbReference>
<sequence>MGRLFGSGGTRVALIGMTAAALTLAGCTIPEPDSGGENTGTGDGGEPTTRTVTRTKPAPELPPEPKPATTGDCPYLPTAEAESANGQGVGQVRLSADKPHPTCFFYRPDGEVQLTVQVYVGEADVATGLVDRAAPIDTSNPTEQPAGWSGGYEADDEGAVYAVSKQGNAVIVTTNQQQSVKARTVATDVIATLGL</sequence>
<evidence type="ECO:0000256" key="1">
    <source>
        <dbReference type="SAM" id="MobiDB-lite"/>
    </source>
</evidence>
<feature type="domain" description="DUF2020" evidence="2">
    <location>
        <begin position="68"/>
        <end position="195"/>
    </location>
</feature>
<reference evidence="3 4" key="1">
    <citation type="submission" date="2019-07" db="EMBL/GenBank/DDBJ databases">
        <title>R&amp;d 2014.</title>
        <authorList>
            <person name="Klenk H.-P."/>
        </authorList>
    </citation>
    <scope>NUCLEOTIDE SEQUENCE [LARGE SCALE GENOMIC DNA]</scope>
    <source>
        <strain evidence="3 4">DSM 43194</strain>
    </source>
</reference>
<proteinExistence type="predicted"/>
<dbReference type="EMBL" id="VLJV01000001">
    <property type="protein sequence ID" value="TWH21740.1"/>
    <property type="molecule type" value="Genomic_DNA"/>
</dbReference>